<organism evidence="1 2">
    <name type="scientific">Dermacentor silvarum</name>
    <name type="common">Tick</name>
    <dbReference type="NCBI Taxonomy" id="543639"/>
    <lineage>
        <taxon>Eukaryota</taxon>
        <taxon>Metazoa</taxon>
        <taxon>Ecdysozoa</taxon>
        <taxon>Arthropoda</taxon>
        <taxon>Chelicerata</taxon>
        <taxon>Arachnida</taxon>
        <taxon>Acari</taxon>
        <taxon>Parasitiformes</taxon>
        <taxon>Ixodida</taxon>
        <taxon>Ixodoidea</taxon>
        <taxon>Ixodidae</taxon>
        <taxon>Rhipicephalinae</taxon>
        <taxon>Dermacentor</taxon>
    </lineage>
</organism>
<evidence type="ECO:0000313" key="1">
    <source>
        <dbReference type="EMBL" id="KAH7974608.1"/>
    </source>
</evidence>
<reference evidence="1" key="1">
    <citation type="submission" date="2020-05" db="EMBL/GenBank/DDBJ databases">
        <title>Large-scale comparative analyses of tick genomes elucidate their genetic diversity and vector capacities.</title>
        <authorList>
            <person name="Jia N."/>
            <person name="Wang J."/>
            <person name="Shi W."/>
            <person name="Du L."/>
            <person name="Sun Y."/>
            <person name="Zhan W."/>
            <person name="Jiang J."/>
            <person name="Wang Q."/>
            <person name="Zhang B."/>
            <person name="Ji P."/>
            <person name="Sakyi L.B."/>
            <person name="Cui X."/>
            <person name="Yuan T."/>
            <person name="Jiang B."/>
            <person name="Yang W."/>
            <person name="Lam T.T.-Y."/>
            <person name="Chang Q."/>
            <person name="Ding S."/>
            <person name="Wang X."/>
            <person name="Zhu J."/>
            <person name="Ruan X."/>
            <person name="Zhao L."/>
            <person name="Wei J."/>
            <person name="Que T."/>
            <person name="Du C."/>
            <person name="Cheng J."/>
            <person name="Dai P."/>
            <person name="Han X."/>
            <person name="Huang E."/>
            <person name="Gao Y."/>
            <person name="Liu J."/>
            <person name="Shao H."/>
            <person name="Ye R."/>
            <person name="Li L."/>
            <person name="Wei W."/>
            <person name="Wang X."/>
            <person name="Wang C."/>
            <person name="Yang T."/>
            <person name="Huo Q."/>
            <person name="Li W."/>
            <person name="Guo W."/>
            <person name="Chen H."/>
            <person name="Zhou L."/>
            <person name="Ni X."/>
            <person name="Tian J."/>
            <person name="Zhou Y."/>
            <person name="Sheng Y."/>
            <person name="Liu T."/>
            <person name="Pan Y."/>
            <person name="Xia L."/>
            <person name="Li J."/>
            <person name="Zhao F."/>
            <person name="Cao W."/>
        </authorList>
    </citation>
    <scope>NUCLEOTIDE SEQUENCE</scope>
    <source>
        <strain evidence="1">Dsil-2018</strain>
    </source>
</reference>
<evidence type="ECO:0000313" key="2">
    <source>
        <dbReference type="Proteomes" id="UP000821865"/>
    </source>
</evidence>
<protein>
    <submittedName>
        <fullName evidence="1">Uncharacterized protein</fullName>
    </submittedName>
</protein>
<name>A0ACB8DQE8_DERSI</name>
<keyword evidence="2" id="KW-1185">Reference proteome</keyword>
<accession>A0ACB8DQE8</accession>
<comment type="caution">
    <text evidence="1">The sequence shown here is derived from an EMBL/GenBank/DDBJ whole genome shotgun (WGS) entry which is preliminary data.</text>
</comment>
<sequence length="373" mass="39699">MTTSWSSPDLQPLLPPADDEAINQEGFEPTACDGELCASRVGDEDDQNARTTSGPHPWQLYKGLAFCTLSSFCFSICTVIVKRLNYIPAAELAAVRGLGILVFTAPLLVLSREPPLGPSDLRALLVLRGLLGATNLCLSFYAVQHMPMADATAIVFSVPVFVPPMARLFLGESCGLSHGAAVLLTLTGIALITRPPLLFGGDAQQAGPAQTRGGVAAALVSTAFGASVYIVLRKLKHVHHWVVMFSFGWVAVLETGAFTLLTSGAQLQLPRCDYSVDRWLLVALGALSFGGQALVTLALKSEQAGPVSLIRSATNIVLVFAWQVAFFGELPDRYTVSGAVLVTGSVLLTGLRKWALAFPESSVTRSRLAWFVG</sequence>
<dbReference type="EMBL" id="CM023479">
    <property type="protein sequence ID" value="KAH7974608.1"/>
    <property type="molecule type" value="Genomic_DNA"/>
</dbReference>
<gene>
    <name evidence="1" type="ORF">HPB49_017331</name>
</gene>
<dbReference type="Proteomes" id="UP000821865">
    <property type="component" value="Chromosome 10"/>
</dbReference>
<proteinExistence type="predicted"/>